<comment type="caution">
    <text evidence="6">The sequence shown here is derived from an EMBL/GenBank/DDBJ whole genome shotgun (WGS) entry which is preliminary data.</text>
</comment>
<keyword evidence="2" id="KW-0378">Hydrolase</keyword>
<dbReference type="AlphaFoldDB" id="A0A1S9RMX0"/>
<dbReference type="InterPro" id="IPR001279">
    <property type="entry name" value="Metallo-B-lactamas"/>
</dbReference>
<name>A0A1S9RMX0_PENBI</name>
<keyword evidence="1" id="KW-0540">Nuclease</keyword>
<evidence type="ECO:0000256" key="2">
    <source>
        <dbReference type="ARBA" id="ARBA00022801"/>
    </source>
</evidence>
<dbReference type="Gene3D" id="3.60.15.10">
    <property type="entry name" value="Ribonuclease Z/Hydroxyacylglutathione hydrolase-like"/>
    <property type="match status" value="1"/>
</dbReference>
<evidence type="ECO:0000313" key="7">
    <source>
        <dbReference type="Proteomes" id="UP000190744"/>
    </source>
</evidence>
<accession>A0A1S9RMX0</accession>
<feature type="compositionally biased region" description="Pro residues" evidence="4">
    <location>
        <begin position="545"/>
        <end position="554"/>
    </location>
</feature>
<dbReference type="GO" id="GO:0036297">
    <property type="term" value="P:interstrand cross-link repair"/>
    <property type="evidence" value="ECO:0007669"/>
    <property type="project" value="TreeGrafter"/>
</dbReference>
<evidence type="ECO:0000256" key="4">
    <source>
        <dbReference type="SAM" id="MobiDB-lite"/>
    </source>
</evidence>
<keyword evidence="3" id="KW-0269">Exonuclease</keyword>
<dbReference type="GO" id="GO:0035312">
    <property type="term" value="F:5'-3' DNA exonuclease activity"/>
    <property type="evidence" value="ECO:0007669"/>
    <property type="project" value="TreeGrafter"/>
</dbReference>
<feature type="compositionally biased region" description="Basic and acidic residues" evidence="4">
    <location>
        <begin position="657"/>
        <end position="675"/>
    </location>
</feature>
<evidence type="ECO:0000259" key="5">
    <source>
        <dbReference type="Pfam" id="PF12706"/>
    </source>
</evidence>
<proteinExistence type="predicted"/>
<dbReference type="PANTHER" id="PTHR23240:SF8">
    <property type="entry name" value="PROTEIN ARTEMIS"/>
    <property type="match status" value="1"/>
</dbReference>
<dbReference type="EMBL" id="LJBN01000144">
    <property type="protein sequence ID" value="OOQ86358.1"/>
    <property type="molecule type" value="Genomic_DNA"/>
</dbReference>
<dbReference type="GO" id="GO:0003684">
    <property type="term" value="F:damaged DNA binding"/>
    <property type="evidence" value="ECO:0007669"/>
    <property type="project" value="TreeGrafter"/>
</dbReference>
<protein>
    <submittedName>
        <fullName evidence="6">DNA repair protein</fullName>
    </submittedName>
</protein>
<evidence type="ECO:0000313" key="6">
    <source>
        <dbReference type="EMBL" id="OOQ86358.1"/>
    </source>
</evidence>
<dbReference type="PANTHER" id="PTHR23240">
    <property type="entry name" value="DNA CROSS-LINK REPAIR PROTEIN PSO2/SNM1-RELATED"/>
    <property type="match status" value="1"/>
</dbReference>
<dbReference type="GO" id="GO:0006303">
    <property type="term" value="P:double-strand break repair via nonhomologous end joining"/>
    <property type="evidence" value="ECO:0007669"/>
    <property type="project" value="TreeGrafter"/>
</dbReference>
<dbReference type="InterPro" id="IPR036866">
    <property type="entry name" value="RibonucZ/Hydroxyglut_hydro"/>
</dbReference>
<evidence type="ECO:0000256" key="3">
    <source>
        <dbReference type="ARBA" id="ARBA00022839"/>
    </source>
</evidence>
<dbReference type="GO" id="GO:0000723">
    <property type="term" value="P:telomere maintenance"/>
    <property type="evidence" value="ECO:0007669"/>
    <property type="project" value="TreeGrafter"/>
</dbReference>
<organism evidence="6 7">
    <name type="scientific">Penicillium brasilianum</name>
    <dbReference type="NCBI Taxonomy" id="104259"/>
    <lineage>
        <taxon>Eukaryota</taxon>
        <taxon>Fungi</taxon>
        <taxon>Dikarya</taxon>
        <taxon>Ascomycota</taxon>
        <taxon>Pezizomycotina</taxon>
        <taxon>Eurotiomycetes</taxon>
        <taxon>Eurotiomycetidae</taxon>
        <taxon>Eurotiales</taxon>
        <taxon>Aspergillaceae</taxon>
        <taxon>Penicillium</taxon>
    </lineage>
</organism>
<dbReference type="Proteomes" id="UP000190744">
    <property type="component" value="Unassembled WGS sequence"/>
</dbReference>
<dbReference type="Pfam" id="PF12706">
    <property type="entry name" value="Lactamase_B_2"/>
    <property type="match status" value="1"/>
</dbReference>
<gene>
    <name evidence="6" type="ORF">PEBR_21840</name>
</gene>
<reference evidence="7" key="1">
    <citation type="submission" date="2015-09" db="EMBL/GenBank/DDBJ databases">
        <authorList>
            <person name="Fill T.P."/>
            <person name="Baretta J.F."/>
            <person name="de Almeida L.G."/>
            <person name="Rocha M."/>
            <person name="de Souza D.H."/>
            <person name="Malavazi I."/>
            <person name="Cerdeira L.T."/>
            <person name="Hong H."/>
            <person name="Samborskyy M."/>
            <person name="de Vasconcelos A.T."/>
            <person name="Leadlay P."/>
            <person name="Rodrigues-Filho E."/>
        </authorList>
    </citation>
    <scope>NUCLEOTIDE SEQUENCE [LARGE SCALE GENOMIC DNA]</scope>
    <source>
        <strain evidence="7">LaBioMMi 136</strain>
    </source>
</reference>
<feature type="domain" description="Metallo-beta-lactamase" evidence="5">
    <location>
        <begin position="26"/>
        <end position="150"/>
    </location>
</feature>
<feature type="region of interest" description="Disordered" evidence="4">
    <location>
        <begin position="535"/>
        <end position="554"/>
    </location>
</feature>
<feature type="region of interest" description="Disordered" evidence="4">
    <location>
        <begin position="627"/>
        <end position="727"/>
    </location>
</feature>
<dbReference type="SUPFAM" id="SSF56281">
    <property type="entry name" value="Metallo-hydrolase/oxidoreductase"/>
    <property type="match status" value="1"/>
</dbReference>
<evidence type="ECO:0000256" key="1">
    <source>
        <dbReference type="ARBA" id="ARBA00022722"/>
    </source>
</evidence>
<sequence length="809" mass="90827">MTKNLAPSETSADNSIIKVDYFRKSDDRPPPLACFLTHVHTDHLQGLESFRAPFIYCSPTTRELLLRLERFPHRINHAQGILEAREITYKHLNKLLRPIPLNTPTEIELTPIKNIRVTLIDANHCPGSVMFLIEGDGKTILYTGDIRAEKWWVDSLIRNPFLIPYTLTSKRLDNLYLDTTYLRRSGIPPEKFSSKAEGIAEVLERVQRYPPETNFHVGAWTFGYEEVWLALASALRTKVHLDAYQLGLYQSLGRANRGIDESAAYNGFQLGNDIIPGCLTSDMCNARIHLCMPPCPIASESETVYIKPFLGREENGFEVPDMGEGGGSGDVYMRQELVFPPDLRFSDLMNRCNYRMLLFDDEEKAAVRSRLFEDLCAHGGRLSISKYGISFENNVPLDAFLGIFALQVLAHHKGMSNDDANIVLGHSRRRVIVSPLFPSSKAARLTITYRSSQRFPYARHSSYSELCHLISVFRPKDIHACVVDDRDVLGGKALVDEFFGHMLTGHPDQSLVLERRKEQVEEAETAWAAVSAVRQHRQDNEFPEPDPIVDPPEGPRSYSELRDMGYEGIRAIRQNFVLLANVEHDFSSLPIAEEPGLTHKLLQLIDPPTPDMVKEKRDEIERAREYLEKQSDPMEMEVGPLPPTMVRGLDGADDPGPDPKTEKKKTETKAKESPAGRKSQSKWPAVVPMRRPTTGPAQAHGAQAHGASSSNVQSPTEANMAVRDSQTSIPESVLAASLSSSRYGNPRSGNLTRERLEVLNFLQRSEMSVTQHRNARIEAYLAATEDSYSAWAGRITSAGDNHGEEEMEL</sequence>
<feature type="compositionally biased region" description="Low complexity" evidence="4">
    <location>
        <begin position="697"/>
        <end position="710"/>
    </location>
</feature>